<comment type="caution">
    <text evidence="6">The sequence shown here is derived from an EMBL/GenBank/DDBJ whole genome shotgun (WGS) entry which is preliminary data.</text>
</comment>
<dbReference type="AlphaFoldDB" id="A0A2N8KNY2"/>
<evidence type="ECO:0000313" key="6">
    <source>
        <dbReference type="EMBL" id="PND35161.1"/>
    </source>
</evidence>
<evidence type="ECO:0000313" key="7">
    <source>
        <dbReference type="Proteomes" id="UP000235994"/>
    </source>
</evidence>
<dbReference type="GO" id="GO:0046872">
    <property type="term" value="F:metal ion binding"/>
    <property type="evidence" value="ECO:0007669"/>
    <property type="project" value="UniProtKB-KW"/>
</dbReference>
<comment type="cofactor">
    <cofactor evidence="1">
        <name>a divalent metal cation</name>
        <dbReference type="ChEBI" id="CHEBI:60240"/>
    </cofactor>
</comment>
<evidence type="ECO:0000256" key="3">
    <source>
        <dbReference type="ARBA" id="ARBA00029596"/>
    </source>
</evidence>
<evidence type="ECO:0000256" key="1">
    <source>
        <dbReference type="ARBA" id="ARBA00001968"/>
    </source>
</evidence>
<keyword evidence="5" id="KW-0460">Magnesium</keyword>
<dbReference type="Pfam" id="PF03737">
    <property type="entry name" value="RraA-like"/>
    <property type="match status" value="1"/>
</dbReference>
<evidence type="ECO:0000256" key="5">
    <source>
        <dbReference type="PIRSR" id="PIRSR605493-1"/>
    </source>
</evidence>
<feature type="binding site" evidence="5">
    <location>
        <position position="101"/>
    </location>
    <ligand>
        <name>substrate</name>
    </ligand>
</feature>
<dbReference type="CDD" id="cd16841">
    <property type="entry name" value="RraA_family"/>
    <property type="match status" value="1"/>
</dbReference>
<gene>
    <name evidence="6" type="ORF">C1I89_01845</name>
</gene>
<dbReference type="PANTHER" id="PTHR33254:SF4">
    <property type="entry name" value="4-HYDROXY-4-METHYL-2-OXOGLUTARATE ALDOLASE 3-RELATED"/>
    <property type="match status" value="1"/>
</dbReference>
<dbReference type="GO" id="GO:0032259">
    <property type="term" value="P:methylation"/>
    <property type="evidence" value="ECO:0007669"/>
    <property type="project" value="UniProtKB-KW"/>
</dbReference>
<dbReference type="EMBL" id="POQS01000001">
    <property type="protein sequence ID" value="PND35161.1"/>
    <property type="molecule type" value="Genomic_DNA"/>
</dbReference>
<organism evidence="6 7">
    <name type="scientific">Achromobacter pulmonis</name>
    <dbReference type="NCBI Taxonomy" id="1389932"/>
    <lineage>
        <taxon>Bacteria</taxon>
        <taxon>Pseudomonadati</taxon>
        <taxon>Pseudomonadota</taxon>
        <taxon>Betaproteobacteria</taxon>
        <taxon>Burkholderiales</taxon>
        <taxon>Alcaligenaceae</taxon>
        <taxon>Achromobacter</taxon>
    </lineage>
</organism>
<dbReference type="InterPro" id="IPR036704">
    <property type="entry name" value="RraA/RraA-like_sf"/>
</dbReference>
<keyword evidence="5" id="KW-0479">Metal-binding</keyword>
<feature type="binding site" evidence="5">
    <location>
        <begin position="79"/>
        <end position="82"/>
    </location>
    <ligand>
        <name>substrate</name>
    </ligand>
</feature>
<dbReference type="SUPFAM" id="SSF89562">
    <property type="entry name" value="RraA-like"/>
    <property type="match status" value="1"/>
</dbReference>
<feature type="binding site" evidence="5">
    <location>
        <position position="102"/>
    </location>
    <ligand>
        <name>Mg(2+)</name>
        <dbReference type="ChEBI" id="CHEBI:18420"/>
    </ligand>
</feature>
<evidence type="ECO:0000256" key="4">
    <source>
        <dbReference type="ARBA" id="ARBA00030169"/>
    </source>
</evidence>
<proteinExistence type="predicted"/>
<name>A0A2N8KNY2_9BURK</name>
<reference evidence="6 7" key="1">
    <citation type="submission" date="2018-01" db="EMBL/GenBank/DDBJ databases">
        <title>The draft genome of an aniline degradation strain ANB-1.</title>
        <authorList>
            <person name="Zhang L."/>
            <person name="Jiang J."/>
        </authorList>
    </citation>
    <scope>NUCLEOTIDE SEQUENCE [LARGE SCALE GENOMIC DNA]</scope>
    <source>
        <strain evidence="6 7">ANB-1</strain>
    </source>
</reference>
<sequence>MSDVFTEGLCSTLLADVGARAMHAPIKPLRAGWLLRGRALTVSVPAGDNLAIHAALAAARPGDVLVVDAQGYADRAVMGGIMCAQAAAAGLSGVVVDGAMRDAAELRAGALPVFAAALSPAGPTKTGGGSVGRPIRCGGVAVNPGDWVLGDDDGLVVFSPDESEALIAAALAKGRAEALRMAAIARGELRPVWLDEALARATLDIAPAR</sequence>
<dbReference type="InterPro" id="IPR005493">
    <property type="entry name" value="RraA/RraA-like"/>
</dbReference>
<dbReference type="PANTHER" id="PTHR33254">
    <property type="entry name" value="4-HYDROXY-4-METHYL-2-OXOGLUTARATE ALDOLASE 3-RELATED"/>
    <property type="match status" value="1"/>
</dbReference>
<comment type="cofactor">
    <cofactor evidence="5">
        <name>Mg(2+)</name>
        <dbReference type="ChEBI" id="CHEBI:18420"/>
    </cofactor>
</comment>
<evidence type="ECO:0000256" key="2">
    <source>
        <dbReference type="ARBA" id="ARBA00016549"/>
    </source>
</evidence>
<dbReference type="RefSeq" id="WP_102771107.1">
    <property type="nucleotide sequence ID" value="NZ_POQS01000001.1"/>
</dbReference>
<protein>
    <recommendedName>
        <fullName evidence="2">Putative 4-hydroxy-4-methyl-2-oxoglutarate aldolase</fullName>
    </recommendedName>
    <alternativeName>
        <fullName evidence="3">Regulator of ribonuclease activity homolog</fullName>
    </alternativeName>
    <alternativeName>
        <fullName evidence="4">RraA-like protein</fullName>
    </alternativeName>
</protein>
<accession>A0A2N8KNY2</accession>
<keyword evidence="6" id="KW-0489">Methyltransferase</keyword>
<dbReference type="Gene3D" id="3.50.30.40">
    <property type="entry name" value="Ribonuclease E inhibitor RraA/RraA-like"/>
    <property type="match status" value="1"/>
</dbReference>
<keyword evidence="7" id="KW-1185">Reference proteome</keyword>
<dbReference type="GO" id="GO:0008168">
    <property type="term" value="F:methyltransferase activity"/>
    <property type="evidence" value="ECO:0007669"/>
    <property type="project" value="UniProtKB-KW"/>
</dbReference>
<dbReference type="Proteomes" id="UP000235994">
    <property type="component" value="Unassembled WGS sequence"/>
</dbReference>
<keyword evidence="6" id="KW-0808">Transferase</keyword>